<organism evidence="3 4">
    <name type="scientific">Streptantibioticus cattleyicolor (strain ATCC 35852 / DSM 46488 / JCM 4925 / NBRC 14057 / NRRL 8057)</name>
    <name type="common">Streptomyces cattleya</name>
    <dbReference type="NCBI Taxonomy" id="1003195"/>
    <lineage>
        <taxon>Bacteria</taxon>
        <taxon>Bacillati</taxon>
        <taxon>Actinomycetota</taxon>
        <taxon>Actinomycetes</taxon>
        <taxon>Kitasatosporales</taxon>
        <taxon>Streptomycetaceae</taxon>
        <taxon>Streptantibioticus</taxon>
    </lineage>
</organism>
<evidence type="ECO:0000256" key="2">
    <source>
        <dbReference type="SAM" id="Phobius"/>
    </source>
</evidence>
<gene>
    <name evidence="3" type="ordered locus">SCATT_36150</name>
</gene>
<evidence type="ECO:0000313" key="4">
    <source>
        <dbReference type="Proteomes" id="UP000007842"/>
    </source>
</evidence>
<reference evidence="4" key="1">
    <citation type="submission" date="2011-12" db="EMBL/GenBank/DDBJ databases">
        <title>Complete genome sequence of Streptomyces cattleya strain DSM 46488.</title>
        <authorList>
            <person name="Ou H.-Y."/>
            <person name="Li P."/>
            <person name="Zhao C."/>
            <person name="O'Hagan D."/>
            <person name="Deng Z."/>
        </authorList>
    </citation>
    <scope>NUCLEOTIDE SEQUENCE [LARGE SCALE GENOMIC DNA]</scope>
    <source>
        <strain evidence="4">ATCC 35852 / DSM 46488 / JCM 4925 / NBRC 14057 / NRRL 8057</strain>
    </source>
</reference>
<dbReference type="PATRIC" id="fig|1003195.29.peg.3608"/>
<keyword evidence="2" id="KW-0472">Membrane</keyword>
<feature type="compositionally biased region" description="Pro residues" evidence="1">
    <location>
        <begin position="40"/>
        <end position="53"/>
    </location>
</feature>
<keyword evidence="4" id="KW-1185">Reference proteome</keyword>
<keyword evidence="2" id="KW-0812">Transmembrane</keyword>
<feature type="compositionally biased region" description="Low complexity" evidence="1">
    <location>
        <begin position="54"/>
        <end position="72"/>
    </location>
</feature>
<dbReference type="EMBL" id="CP003219">
    <property type="protein sequence ID" value="AEW95986.1"/>
    <property type="molecule type" value="Genomic_DNA"/>
</dbReference>
<protein>
    <submittedName>
        <fullName evidence="3">Uncharacterized protein</fullName>
    </submittedName>
</protein>
<name>G8WX81_STREN</name>
<accession>G8WX81</accession>
<evidence type="ECO:0000256" key="1">
    <source>
        <dbReference type="SAM" id="MobiDB-lite"/>
    </source>
</evidence>
<sequence length="369" mass="38148">MRAMTDGRQQPQQPPGPEQGGEQQPVPKPGQPTLPFRAATPPPGYGYPQPQPQQPGYGYPQPQQPAQPGYPQTPRTGYGYPPEAHPGTPEQGRSAPAWTPPATPLADVGPTHPGEPDWSALAERAEAGDRRRKVLLYGGGALAAVVIGAVVATAVIVTGHKRPAPGPTLARPTTPAQPTPSFSDVTPPPPPNPLTIISSAKKDTAPLTPDGLFAGARLDFKGRAYTRTATDATDTCYTLTSGGLGDVLAHNGCRELLRATYTRDGVAVTVGVAVFDSGAAADRAKNDYQGYVQPLAGGGTPAFCHATACQTTANAVGRYAYFTIAGLTDGHPVTADDPQTKGAAADVAAFAFNRIVQRGRDQAATAPAG</sequence>
<dbReference type="eggNOG" id="ENOG5033WXY">
    <property type="taxonomic scope" value="Bacteria"/>
</dbReference>
<feature type="transmembrane region" description="Helical" evidence="2">
    <location>
        <begin position="134"/>
        <end position="157"/>
    </location>
</feature>
<feature type="region of interest" description="Disordered" evidence="1">
    <location>
        <begin position="160"/>
        <end position="194"/>
    </location>
</feature>
<dbReference type="Proteomes" id="UP000007842">
    <property type="component" value="Chromosome"/>
</dbReference>
<dbReference type="KEGG" id="scy:SCATT_36150"/>
<dbReference type="STRING" id="1003195.SCATT_36150"/>
<proteinExistence type="predicted"/>
<keyword evidence="2" id="KW-1133">Transmembrane helix</keyword>
<evidence type="ECO:0000313" key="3">
    <source>
        <dbReference type="EMBL" id="AEW95986.1"/>
    </source>
</evidence>
<dbReference type="AlphaFoldDB" id="G8WX81"/>
<feature type="region of interest" description="Disordered" evidence="1">
    <location>
        <begin position="1"/>
        <end position="118"/>
    </location>
</feature>
<dbReference type="HOGENOM" id="CLU_071800_0_0_11"/>